<accession>A0A0S3F5U3</accession>
<keyword evidence="1" id="KW-0614">Plasmid</keyword>
<dbReference type="OrthoDB" id="7595256at2"/>
<evidence type="ECO:0000313" key="1">
    <source>
        <dbReference type="EMBL" id="ALR23035.1"/>
    </source>
</evidence>
<gene>
    <name evidence="1" type="ORF">ATN00_21275</name>
</gene>
<reference evidence="1 2" key="1">
    <citation type="submission" date="2015-11" db="EMBL/GenBank/DDBJ databases">
        <title>A Two-component Flavoprotein Monooxygenase System MeaXY Responsible for para-Hydroxylation of 2-Methyl-6-ethylaniline and 2,6-Diethylaniline in Sphingobium baderi DE-13.</title>
        <authorList>
            <person name="Cheng M."/>
            <person name="Meng Q."/>
            <person name="Yang Y."/>
            <person name="Chu C."/>
            <person name="Yan X."/>
            <person name="He J."/>
            <person name="Li S."/>
        </authorList>
    </citation>
    <scope>NUCLEOTIDE SEQUENCE [LARGE SCALE GENOMIC DNA]</scope>
    <source>
        <strain evidence="1 2">DE-13</strain>
        <plasmid evidence="2">Plasmid pDE2</plasmid>
    </source>
</reference>
<sequence>MTVPPIVARRVLPAPQREALDLMLRALFILDCAGELGPGAALSGAIDALIDAPNAADMTPQERAEFAGRLDAYQAAVTIAQGKALPLTFHG</sequence>
<keyword evidence="2" id="KW-1185">Reference proteome</keyword>
<organism evidence="1 2">
    <name type="scientific">Sphingobium baderi</name>
    <dbReference type="NCBI Taxonomy" id="1332080"/>
    <lineage>
        <taxon>Bacteria</taxon>
        <taxon>Pseudomonadati</taxon>
        <taxon>Pseudomonadota</taxon>
        <taxon>Alphaproteobacteria</taxon>
        <taxon>Sphingomonadales</taxon>
        <taxon>Sphingomonadaceae</taxon>
        <taxon>Sphingobium</taxon>
    </lineage>
</organism>
<dbReference type="AlphaFoldDB" id="A0A0S3F5U3"/>
<dbReference type="KEGG" id="sbd:ATN00_21275"/>
<evidence type="ECO:0000313" key="2">
    <source>
        <dbReference type="Proteomes" id="UP000056968"/>
    </source>
</evidence>
<name>A0A0S3F5U3_9SPHN</name>
<dbReference type="EMBL" id="CP013266">
    <property type="protein sequence ID" value="ALR23035.1"/>
    <property type="molecule type" value="Genomic_DNA"/>
</dbReference>
<protein>
    <submittedName>
        <fullName evidence="1">Uncharacterized protein</fullName>
    </submittedName>
</protein>
<geneLocation type="plasmid" evidence="1 2">
    <name>pDE2</name>
</geneLocation>
<dbReference type="Proteomes" id="UP000056968">
    <property type="component" value="Plasmid pDE2"/>
</dbReference>
<dbReference type="RefSeq" id="WP_017980878.1">
    <property type="nucleotide sequence ID" value="NZ_CP013266.1"/>
</dbReference>
<proteinExistence type="predicted"/>